<comment type="catalytic activity">
    <reaction evidence="8">
        <text>a quinone + NADH + 5 H(+)(in) = a quinol + NAD(+) + 4 H(+)(out)</text>
        <dbReference type="Rhea" id="RHEA:57888"/>
        <dbReference type="ChEBI" id="CHEBI:15378"/>
        <dbReference type="ChEBI" id="CHEBI:24646"/>
        <dbReference type="ChEBI" id="CHEBI:57540"/>
        <dbReference type="ChEBI" id="CHEBI:57945"/>
        <dbReference type="ChEBI" id="CHEBI:132124"/>
    </reaction>
</comment>
<dbReference type="PANTHER" id="PTHR10849">
    <property type="entry name" value="NADH DEHYDROGENASE UBIQUINONE IRON-SULFUR PROTEIN 8, MITOCHONDRIAL"/>
    <property type="match status" value="1"/>
</dbReference>
<dbReference type="GO" id="GO:0005886">
    <property type="term" value="C:plasma membrane"/>
    <property type="evidence" value="ECO:0007669"/>
    <property type="project" value="UniProtKB-SubCell"/>
</dbReference>
<feature type="domain" description="4Fe-4S ferredoxin-type" evidence="9">
    <location>
        <begin position="77"/>
        <end position="107"/>
    </location>
</feature>
<dbReference type="GO" id="GO:0051539">
    <property type="term" value="F:4 iron, 4 sulfur cluster binding"/>
    <property type="evidence" value="ECO:0007669"/>
    <property type="project" value="UniProtKB-KW"/>
</dbReference>
<comment type="subcellular location">
    <subcellularLocation>
        <location evidence="8">Cell membrane</location>
        <topology evidence="8">Peripheral membrane protein</topology>
    </subcellularLocation>
</comment>
<evidence type="ECO:0000313" key="10">
    <source>
        <dbReference type="EMBL" id="PNC17628.1"/>
    </source>
</evidence>
<comment type="function">
    <text evidence="8">NDH-1 shuttles electrons from NADH, via FMN and iron-sulfur (Fe-S) centers, to quinones in the respiratory chain. The immediate electron acceptor for the enzyme in this species is believed to be ubiquinone. Couples the redox reaction to proton translocation (for every two electrons transferred, four hydrogen ions are translocated across the cytoplasmic membrane), and thus conserves the redox energy in a proton gradient.</text>
</comment>
<dbReference type="GO" id="GO:0050136">
    <property type="term" value="F:NADH dehydrogenase (quinone) (non-electrogenic) activity"/>
    <property type="evidence" value="ECO:0007669"/>
    <property type="project" value="UniProtKB-UniRule"/>
</dbReference>
<accession>A0A2N8HCN4</accession>
<feature type="binding site" evidence="8">
    <location>
        <position position="134"/>
    </location>
    <ligand>
        <name>[4Fe-4S] cluster</name>
        <dbReference type="ChEBI" id="CHEBI:49883"/>
        <label>2</label>
    </ligand>
</feature>
<evidence type="ECO:0000256" key="8">
    <source>
        <dbReference type="HAMAP-Rule" id="MF_01351"/>
    </source>
</evidence>
<dbReference type="GO" id="GO:0009060">
    <property type="term" value="P:aerobic respiration"/>
    <property type="evidence" value="ECO:0007669"/>
    <property type="project" value="TreeGrafter"/>
</dbReference>
<dbReference type="InterPro" id="IPR017900">
    <property type="entry name" value="4Fe4S_Fe_S_CS"/>
</dbReference>
<keyword evidence="8" id="KW-0830">Ubiquinone</keyword>
<evidence type="ECO:0000256" key="7">
    <source>
        <dbReference type="ARBA" id="ARBA00023014"/>
    </source>
</evidence>
<keyword evidence="5 8" id="KW-1278">Translocase</keyword>
<dbReference type="HAMAP" id="MF_01351">
    <property type="entry name" value="NDH1_NuoI"/>
    <property type="match status" value="1"/>
</dbReference>
<feature type="binding site" evidence="8">
    <location>
        <position position="131"/>
    </location>
    <ligand>
        <name>[4Fe-4S] cluster</name>
        <dbReference type="ChEBI" id="CHEBI:49883"/>
        <label>2</label>
    </ligand>
</feature>
<keyword evidence="2 8" id="KW-0004">4Fe-4S</keyword>
<organism evidence="10 11">
    <name type="scientific">Akkermansia muciniphila</name>
    <dbReference type="NCBI Taxonomy" id="239935"/>
    <lineage>
        <taxon>Bacteria</taxon>
        <taxon>Pseudomonadati</taxon>
        <taxon>Verrucomicrobiota</taxon>
        <taxon>Verrucomicrobiia</taxon>
        <taxon>Verrucomicrobiales</taxon>
        <taxon>Akkermansiaceae</taxon>
        <taxon>Akkermansia</taxon>
    </lineage>
</organism>
<reference evidence="10 11" key="1">
    <citation type="journal article" date="2017" name="BMC Genomics">
        <title>Genome sequencing of 39 Akkermansia muciniphila isolates reveals its population structure, genomic and functional diverisity, and global distribution in mammalian gut microbiotas.</title>
        <authorList>
            <person name="Guo X."/>
            <person name="Li S."/>
            <person name="Zhang J."/>
            <person name="Wu F."/>
            <person name="Li X."/>
            <person name="Wu D."/>
            <person name="Zhang M."/>
            <person name="Ou Z."/>
            <person name="Jie Z."/>
            <person name="Yan Q."/>
            <person name="Li P."/>
            <person name="Yi J."/>
            <person name="Peng Y."/>
        </authorList>
    </citation>
    <scope>NUCLEOTIDE SEQUENCE [LARGE SCALE GENOMIC DNA]</scope>
    <source>
        <strain evidence="10 11">GP24</strain>
    </source>
</reference>
<sequence>MAFKTIKRPKISLGERFYLQSILGGLWITIKHLVLALLGKSRNKKELAGSGIGVTMQYPEFRWDKHLPEYYRGAPVLVKGEDGRERCVSCQLCEFICPARAITITPGSIKEGPWGKVEKAPREFQIDMLRCIYCGMCEEACPEQAIFMSQDYLFTPTDKAQAIHNKAKLYEMGGTRKGLVNKWNQYK</sequence>
<evidence type="ECO:0000259" key="9">
    <source>
        <dbReference type="PROSITE" id="PS51379"/>
    </source>
</evidence>
<feature type="domain" description="4Fe-4S ferredoxin-type" evidence="9">
    <location>
        <begin position="122"/>
        <end position="151"/>
    </location>
</feature>
<feature type="binding site" evidence="8">
    <location>
        <position position="93"/>
    </location>
    <ligand>
        <name>[4Fe-4S] cluster</name>
        <dbReference type="ChEBI" id="CHEBI:49883"/>
        <label>1</label>
    </ligand>
</feature>
<feature type="binding site" evidence="8">
    <location>
        <position position="97"/>
    </location>
    <ligand>
        <name>[4Fe-4S] cluster</name>
        <dbReference type="ChEBI" id="CHEBI:49883"/>
        <label>2</label>
    </ligand>
</feature>
<proteinExistence type="inferred from homology"/>
<dbReference type="Gene3D" id="3.30.70.3270">
    <property type="match status" value="1"/>
</dbReference>
<dbReference type="GO" id="GO:0048038">
    <property type="term" value="F:quinone binding"/>
    <property type="evidence" value="ECO:0007669"/>
    <property type="project" value="UniProtKB-KW"/>
</dbReference>
<dbReference type="SUPFAM" id="SSF54862">
    <property type="entry name" value="4Fe-4S ferredoxins"/>
    <property type="match status" value="1"/>
</dbReference>
<comment type="caution">
    <text evidence="10">The sequence shown here is derived from an EMBL/GenBank/DDBJ whole genome shotgun (WGS) entry which is preliminary data.</text>
</comment>
<dbReference type="Pfam" id="PF12838">
    <property type="entry name" value="Fer4_7"/>
    <property type="match status" value="1"/>
</dbReference>
<evidence type="ECO:0000313" key="11">
    <source>
        <dbReference type="Proteomes" id="UP000236000"/>
    </source>
</evidence>
<comment type="subunit">
    <text evidence="8">NDH-1 is composed of 14 different subunits. Subunits NuoA, H, J, K, L, M, N constitute the membrane sector of the complex.</text>
</comment>
<keyword evidence="8" id="KW-0520">NAD</keyword>
<keyword evidence="8" id="KW-1003">Cell membrane</keyword>
<evidence type="ECO:0000256" key="6">
    <source>
        <dbReference type="ARBA" id="ARBA00023004"/>
    </source>
</evidence>
<dbReference type="PANTHER" id="PTHR10849:SF20">
    <property type="entry name" value="NADH DEHYDROGENASE [UBIQUINONE] IRON-SULFUR PROTEIN 8, MITOCHONDRIAL"/>
    <property type="match status" value="1"/>
</dbReference>
<keyword evidence="6 8" id="KW-0408">Iron</keyword>
<evidence type="ECO:0000256" key="1">
    <source>
        <dbReference type="ARBA" id="ARBA00010277"/>
    </source>
</evidence>
<evidence type="ECO:0000256" key="2">
    <source>
        <dbReference type="ARBA" id="ARBA00022485"/>
    </source>
</evidence>
<gene>
    <name evidence="8" type="primary">nuoI</name>
    <name evidence="10" type="ORF">CXU22_07700</name>
</gene>
<dbReference type="EC" id="7.1.1.-" evidence="8"/>
<evidence type="ECO:0000256" key="5">
    <source>
        <dbReference type="ARBA" id="ARBA00022967"/>
    </source>
</evidence>
<dbReference type="EMBL" id="PJKA01000012">
    <property type="protein sequence ID" value="PNC17628.1"/>
    <property type="molecule type" value="Genomic_DNA"/>
</dbReference>
<keyword evidence="4" id="KW-0677">Repeat</keyword>
<dbReference type="AlphaFoldDB" id="A0A2N8HCN4"/>
<keyword evidence="8" id="KW-0874">Quinone</keyword>
<evidence type="ECO:0000256" key="4">
    <source>
        <dbReference type="ARBA" id="ARBA00022737"/>
    </source>
</evidence>
<dbReference type="Proteomes" id="UP000236000">
    <property type="component" value="Unassembled WGS sequence"/>
</dbReference>
<keyword evidence="3 8" id="KW-0479">Metal-binding</keyword>
<evidence type="ECO:0000256" key="3">
    <source>
        <dbReference type="ARBA" id="ARBA00022723"/>
    </source>
</evidence>
<feature type="binding site" evidence="8">
    <location>
        <position position="137"/>
    </location>
    <ligand>
        <name>[4Fe-4S] cluster</name>
        <dbReference type="ChEBI" id="CHEBI:49883"/>
        <label>2</label>
    </ligand>
</feature>
<keyword evidence="8" id="KW-0472">Membrane</keyword>
<dbReference type="InterPro" id="IPR010226">
    <property type="entry name" value="NADH_quinone_OxRdtase_chainI"/>
</dbReference>
<keyword evidence="7 8" id="KW-0411">Iron-sulfur</keyword>
<dbReference type="PROSITE" id="PS51379">
    <property type="entry name" value="4FE4S_FER_2"/>
    <property type="match status" value="2"/>
</dbReference>
<dbReference type="OrthoDB" id="9798098at2"/>
<protein>
    <recommendedName>
        <fullName evidence="8">NADH-quinone oxidoreductase subunit I</fullName>
        <ecNumber evidence="8">7.1.1.-</ecNumber>
    </recommendedName>
    <alternativeName>
        <fullName evidence="8">NADH dehydrogenase I subunit I</fullName>
    </alternativeName>
    <alternativeName>
        <fullName evidence="8">NDH-1 subunit I</fullName>
    </alternativeName>
</protein>
<comment type="similarity">
    <text evidence="1 8">Belongs to the complex I 23 kDa subunit family.</text>
</comment>
<comment type="cofactor">
    <cofactor evidence="8">
        <name>[4Fe-4S] cluster</name>
        <dbReference type="ChEBI" id="CHEBI:49883"/>
    </cofactor>
    <text evidence="8">Binds 2 [4Fe-4S] clusters per subunit.</text>
</comment>
<dbReference type="InterPro" id="IPR017896">
    <property type="entry name" value="4Fe4S_Fe-S-bd"/>
</dbReference>
<feature type="binding site" evidence="8">
    <location>
        <position position="87"/>
    </location>
    <ligand>
        <name>[4Fe-4S] cluster</name>
        <dbReference type="ChEBI" id="CHEBI:49883"/>
        <label>1</label>
    </ligand>
</feature>
<dbReference type="PROSITE" id="PS00198">
    <property type="entry name" value="4FE4S_FER_1"/>
    <property type="match status" value="1"/>
</dbReference>
<feature type="binding site" evidence="8">
    <location>
        <position position="141"/>
    </location>
    <ligand>
        <name>[4Fe-4S] cluster</name>
        <dbReference type="ChEBI" id="CHEBI:49883"/>
        <label>1</label>
    </ligand>
</feature>
<name>A0A2N8HCN4_9BACT</name>
<dbReference type="RefSeq" id="WP_102714212.1">
    <property type="nucleotide sequence ID" value="NZ_PJKA01000012.1"/>
</dbReference>
<feature type="binding site" evidence="8">
    <location>
        <position position="90"/>
    </location>
    <ligand>
        <name>[4Fe-4S] cluster</name>
        <dbReference type="ChEBI" id="CHEBI:49883"/>
        <label>1</label>
    </ligand>
</feature>
<dbReference type="GO" id="GO:0005506">
    <property type="term" value="F:iron ion binding"/>
    <property type="evidence" value="ECO:0007669"/>
    <property type="project" value="UniProtKB-UniRule"/>
</dbReference>